<feature type="chain" id="PRO_5047216630" evidence="1">
    <location>
        <begin position="20"/>
        <end position="183"/>
    </location>
</feature>
<dbReference type="Proteomes" id="UP001221366">
    <property type="component" value="Unassembled WGS sequence"/>
</dbReference>
<name>A0ABT5Y313_9FLAO</name>
<organism evidence="2 3">
    <name type="scientific">Flagellimonas yonaguniensis</name>
    <dbReference type="NCBI Taxonomy" id="3031325"/>
    <lineage>
        <taxon>Bacteria</taxon>
        <taxon>Pseudomonadati</taxon>
        <taxon>Bacteroidota</taxon>
        <taxon>Flavobacteriia</taxon>
        <taxon>Flavobacteriales</taxon>
        <taxon>Flavobacteriaceae</taxon>
        <taxon>Flagellimonas</taxon>
    </lineage>
</organism>
<accession>A0ABT5Y313</accession>
<evidence type="ECO:0000313" key="2">
    <source>
        <dbReference type="EMBL" id="MDF0717843.1"/>
    </source>
</evidence>
<keyword evidence="1" id="KW-0732">Signal</keyword>
<evidence type="ECO:0000256" key="1">
    <source>
        <dbReference type="SAM" id="SignalP"/>
    </source>
</evidence>
<sequence length="183" mass="20192">MKRLPYCIILLSGFLLFLAACTEEQDFSQVDDLQVTPTLASGLFYFESDEATINSEGALSVFYSQEVNFDAFNEQYVAERLIEGVITYEIDNTTSKELRLIIEFLDDAGRPLDAEIFTIEANSPETVVRDVPYGPGGKPIDILANTSSLRVSAINLSDGTSVSSADDPKIILRSGAQFVFRLK</sequence>
<reference evidence="2 3" key="1">
    <citation type="submission" date="2023-03" db="EMBL/GenBank/DDBJ databases">
        <title>Muricauda XX sp. nov. and Muricauda XXX sp. nov., two novel species isolated from Okinawa Trough.</title>
        <authorList>
            <person name="Cao W."/>
            <person name="Deng X."/>
        </authorList>
    </citation>
    <scope>NUCLEOTIDE SEQUENCE [LARGE SCALE GENOMIC DNA]</scope>
    <source>
        <strain evidence="2 3">334s03</strain>
    </source>
</reference>
<gene>
    <name evidence="2" type="ORF">PY092_16890</name>
</gene>
<keyword evidence="3" id="KW-1185">Reference proteome</keyword>
<evidence type="ECO:0000313" key="3">
    <source>
        <dbReference type="Proteomes" id="UP001221366"/>
    </source>
</evidence>
<feature type="signal peptide" evidence="1">
    <location>
        <begin position="1"/>
        <end position="19"/>
    </location>
</feature>
<protein>
    <submittedName>
        <fullName evidence="2">Uncharacterized protein</fullName>
    </submittedName>
</protein>
<dbReference type="RefSeq" id="WP_275616971.1">
    <property type="nucleotide sequence ID" value="NZ_JARFVB010000015.1"/>
</dbReference>
<proteinExistence type="predicted"/>
<dbReference type="PROSITE" id="PS51257">
    <property type="entry name" value="PROKAR_LIPOPROTEIN"/>
    <property type="match status" value="1"/>
</dbReference>
<comment type="caution">
    <text evidence="2">The sequence shown here is derived from an EMBL/GenBank/DDBJ whole genome shotgun (WGS) entry which is preliminary data.</text>
</comment>
<dbReference type="EMBL" id="JARFVB010000015">
    <property type="protein sequence ID" value="MDF0717843.1"/>
    <property type="molecule type" value="Genomic_DNA"/>
</dbReference>